<gene>
    <name evidence="2" type="ORF">Cvel_8596</name>
</gene>
<feature type="region of interest" description="Disordered" evidence="1">
    <location>
        <begin position="80"/>
        <end position="107"/>
    </location>
</feature>
<organism evidence="2">
    <name type="scientific">Chromera velia CCMP2878</name>
    <dbReference type="NCBI Taxonomy" id="1169474"/>
    <lineage>
        <taxon>Eukaryota</taxon>
        <taxon>Sar</taxon>
        <taxon>Alveolata</taxon>
        <taxon>Colpodellida</taxon>
        <taxon>Chromeraceae</taxon>
        <taxon>Chromera</taxon>
    </lineage>
</organism>
<evidence type="ECO:0000256" key="1">
    <source>
        <dbReference type="SAM" id="MobiDB-lite"/>
    </source>
</evidence>
<feature type="compositionally biased region" description="Basic and acidic residues" evidence="1">
    <location>
        <begin position="140"/>
        <end position="154"/>
    </location>
</feature>
<dbReference type="VEuPathDB" id="CryptoDB:Cvel_8596"/>
<name>A0A0G4HU39_9ALVE</name>
<accession>A0A0G4HU39</accession>
<protein>
    <submittedName>
        <fullName evidence="2">Uncharacterized protein</fullName>
    </submittedName>
</protein>
<proteinExistence type="predicted"/>
<dbReference type="AlphaFoldDB" id="A0A0G4HU39"/>
<evidence type="ECO:0000313" key="2">
    <source>
        <dbReference type="EMBL" id="CEM47948.1"/>
    </source>
</evidence>
<feature type="region of interest" description="Disordered" evidence="1">
    <location>
        <begin position="137"/>
        <end position="161"/>
    </location>
</feature>
<reference evidence="2" key="1">
    <citation type="submission" date="2014-11" db="EMBL/GenBank/DDBJ databases">
        <authorList>
            <person name="Otto D Thomas"/>
            <person name="Naeem Raeece"/>
        </authorList>
    </citation>
    <scope>NUCLEOTIDE SEQUENCE</scope>
</reference>
<sequence length="161" mass="17617">MADTLSDCQLLGKQSRLVLLKQLIDNLLDRDLLSLPQLPDIGFELPIAVGGVVEGEEVVVTPFLIRGEVAPLQNCLSWRKKTRDPKETATPQLDMQAPLQAPKAHNPRTQEAVRAREAATGLFAPLECTRGVFLKGEQAVPRKGEQGNHPKEDELGGTPPR</sequence>
<dbReference type="EMBL" id="CDMZ01003891">
    <property type="protein sequence ID" value="CEM47948.1"/>
    <property type="molecule type" value="Genomic_DNA"/>
</dbReference>